<dbReference type="InterPro" id="IPR014776">
    <property type="entry name" value="4pyrrole_Mease_sub2"/>
</dbReference>
<evidence type="ECO:0000313" key="10">
    <source>
        <dbReference type="Proteomes" id="UP000509301"/>
    </source>
</evidence>
<evidence type="ECO:0000259" key="8">
    <source>
        <dbReference type="Pfam" id="PF00590"/>
    </source>
</evidence>
<feature type="domain" description="Tetrapyrrole methylase" evidence="8">
    <location>
        <begin position="4"/>
        <end position="222"/>
    </location>
</feature>
<comment type="subunit">
    <text evidence="6">Homodimer.</text>
</comment>
<dbReference type="UniPathway" id="UPA00559"/>
<dbReference type="PANTHER" id="PTHR10882:SF0">
    <property type="entry name" value="DIPHTHINE METHYL ESTER SYNTHASE"/>
    <property type="match status" value="1"/>
</dbReference>
<dbReference type="AlphaFoldDB" id="A0A6N0NRJ5"/>
<evidence type="ECO:0000256" key="6">
    <source>
        <dbReference type="HAMAP-Rule" id="MF_01084"/>
    </source>
</evidence>
<dbReference type="Gene3D" id="3.30.950.10">
    <property type="entry name" value="Methyltransferase, Cobalt-precorrin-4 Transmethylase, Domain 2"/>
    <property type="match status" value="1"/>
</dbReference>
<evidence type="ECO:0000256" key="3">
    <source>
        <dbReference type="ARBA" id="ARBA00022603"/>
    </source>
</evidence>
<dbReference type="InterPro" id="IPR014777">
    <property type="entry name" value="4pyrrole_Mease_sub1"/>
</dbReference>
<dbReference type="PANTHER" id="PTHR10882">
    <property type="entry name" value="DIPHTHINE SYNTHASE"/>
    <property type="match status" value="1"/>
</dbReference>
<dbReference type="GO" id="GO:0017183">
    <property type="term" value="P:protein histidyl modification to diphthamide"/>
    <property type="evidence" value="ECO:0007669"/>
    <property type="project" value="UniProtKB-UniRule"/>
</dbReference>
<dbReference type="NCBIfam" id="TIGR00522">
    <property type="entry name" value="dph5"/>
    <property type="match status" value="1"/>
</dbReference>
<keyword evidence="10" id="KW-1185">Reference proteome</keyword>
<feature type="binding site" evidence="6 7">
    <location>
        <position position="167"/>
    </location>
    <ligand>
        <name>S-adenosyl-L-methionine</name>
        <dbReference type="ChEBI" id="CHEBI:59789"/>
    </ligand>
</feature>
<comment type="function">
    <text evidence="6">S-adenosyl-L-methionine-dependent methyltransferase that catalyzes the trimethylation of the amino group of the modified target histidine residue in translation elongation factor 2 (EF-2), to form an intermediate called diphthine. The three successive methylation reactions represent the second step of diphthamide biosynthesis.</text>
</comment>
<feature type="binding site" evidence="6 7">
    <location>
        <begin position="115"/>
        <end position="116"/>
    </location>
    <ligand>
        <name>S-adenosyl-L-methionine</name>
        <dbReference type="ChEBI" id="CHEBI:59789"/>
    </ligand>
</feature>
<reference evidence="9 10" key="1">
    <citation type="submission" date="2020-02" db="EMBL/GenBank/DDBJ databases">
        <title>Comparative genome analysis reveals the metabolism and evolution of the thermophilic archaeal genus Metallosphaera.</title>
        <authorList>
            <person name="Jiang C."/>
        </authorList>
    </citation>
    <scope>NUCLEOTIDE SEQUENCE [LARGE SCALE GENOMIC DNA]</scope>
    <source>
        <strain evidence="9 10">Ric-A</strain>
    </source>
</reference>
<dbReference type="KEGG" id="mten:GWK48_02290"/>
<evidence type="ECO:0000256" key="5">
    <source>
        <dbReference type="ARBA" id="ARBA00022691"/>
    </source>
</evidence>
<keyword evidence="4 6" id="KW-0808">Transferase</keyword>
<protein>
    <recommendedName>
        <fullName evidence="6">Diphthine synthase</fullName>
        <ecNumber evidence="6">2.1.1.98</ecNumber>
    </recommendedName>
    <alternativeName>
        <fullName evidence="6">Diphthamide biosynthesis methyltransferase</fullName>
    </alternativeName>
</protein>
<proteinExistence type="inferred from homology"/>
<evidence type="ECO:0000256" key="7">
    <source>
        <dbReference type="PIRSR" id="PIRSR036432-1"/>
    </source>
</evidence>
<dbReference type="EMBL" id="CP049074">
    <property type="protein sequence ID" value="QKQ99375.1"/>
    <property type="molecule type" value="Genomic_DNA"/>
</dbReference>
<comment type="similarity">
    <text evidence="2 6">Belongs to the diphthine synthase family.</text>
</comment>
<comment type="catalytic activity">
    <reaction evidence="6">
        <text>2-[(3S)-amino-3-carboxypropyl]-L-histidyl-[translation elongation factor 2] + 3 S-adenosyl-L-methionine = diphthine-[translation elongation factor 2] + 3 S-adenosyl-L-homocysteine + 3 H(+)</text>
        <dbReference type="Rhea" id="RHEA:36415"/>
        <dbReference type="Rhea" id="RHEA-COMP:9749"/>
        <dbReference type="Rhea" id="RHEA-COMP:10172"/>
        <dbReference type="ChEBI" id="CHEBI:15378"/>
        <dbReference type="ChEBI" id="CHEBI:57856"/>
        <dbReference type="ChEBI" id="CHEBI:59789"/>
        <dbReference type="ChEBI" id="CHEBI:73995"/>
        <dbReference type="ChEBI" id="CHEBI:82696"/>
        <dbReference type="EC" id="2.1.1.98"/>
    </reaction>
</comment>
<evidence type="ECO:0000256" key="2">
    <source>
        <dbReference type="ARBA" id="ARBA00006729"/>
    </source>
</evidence>
<sequence>MANIYFVGLGPSKMFLTKASIEAMRNADLIMLDKYTSITCDLTAEALTEITGRPVILADRNLLENRQREIIKHLDEGRNVAVVTVGDPMIATTHVSLAIEARKKGHDLKVIPGISVHCYVISKSMLSSYKFGRSVTVTFPVLGKLDPTPYRVIKANREQGLHTILYLDLKEDAVMTAEVALNYLLQLEKEIGEGVLTHEDWIVVGERLGCPDERVRAMKIKAAKMEKFGEPPHIIIVPSRNLYEMEVEALKCLV</sequence>
<dbReference type="Gene3D" id="3.40.1010.10">
    <property type="entry name" value="Cobalt-precorrin-4 Transmethylase, Domain 1"/>
    <property type="match status" value="1"/>
</dbReference>
<evidence type="ECO:0000256" key="1">
    <source>
        <dbReference type="ARBA" id="ARBA00005156"/>
    </source>
</evidence>
<dbReference type="InterPro" id="IPR035996">
    <property type="entry name" value="4pyrrol_Methylase_sf"/>
</dbReference>
<dbReference type="EC" id="2.1.1.98" evidence="6"/>
<dbReference type="CDD" id="cd11647">
    <property type="entry name" value="DHP5_DphB"/>
    <property type="match status" value="1"/>
</dbReference>
<dbReference type="OrthoDB" id="39139at2157"/>
<dbReference type="RefSeq" id="WP_174629227.1">
    <property type="nucleotide sequence ID" value="NZ_CP049074.1"/>
</dbReference>
<comment type="pathway">
    <text evidence="1 6">Protein modification; peptidyl-diphthamide biosynthesis.</text>
</comment>
<feature type="binding site" evidence="6 7">
    <location>
        <position position="233"/>
    </location>
    <ligand>
        <name>S-adenosyl-L-methionine</name>
        <dbReference type="ChEBI" id="CHEBI:59789"/>
    </ligand>
</feature>
<dbReference type="InterPro" id="IPR004551">
    <property type="entry name" value="Dphthn_synthase"/>
</dbReference>
<keyword evidence="3 6" id="KW-0489">Methyltransferase</keyword>
<feature type="binding site" evidence="6 7">
    <location>
        <position position="90"/>
    </location>
    <ligand>
        <name>S-adenosyl-L-methionine</name>
        <dbReference type="ChEBI" id="CHEBI:59789"/>
    </ligand>
</feature>
<dbReference type="Pfam" id="PF00590">
    <property type="entry name" value="TP_methylase"/>
    <property type="match status" value="1"/>
</dbReference>
<feature type="binding site" evidence="6 7">
    <location>
        <position position="208"/>
    </location>
    <ligand>
        <name>S-adenosyl-L-methionine</name>
        <dbReference type="ChEBI" id="CHEBI:59789"/>
    </ligand>
</feature>
<dbReference type="GeneID" id="55640739"/>
<dbReference type="InterPro" id="IPR000878">
    <property type="entry name" value="4pyrrol_Mease"/>
</dbReference>
<gene>
    <name evidence="6" type="primary">dphB</name>
    <name evidence="9" type="ORF">GWK48_02290</name>
</gene>
<dbReference type="GO" id="GO:0004164">
    <property type="term" value="F:diphthine synthase activity"/>
    <property type="evidence" value="ECO:0007669"/>
    <property type="project" value="UniProtKB-UniRule"/>
</dbReference>
<accession>A0A6N0NRJ5</accession>
<organism evidence="9 10">
    <name type="scientific">Metallosphaera tengchongensis</name>
    <dbReference type="NCBI Taxonomy" id="1532350"/>
    <lineage>
        <taxon>Archaea</taxon>
        <taxon>Thermoproteota</taxon>
        <taxon>Thermoprotei</taxon>
        <taxon>Sulfolobales</taxon>
        <taxon>Sulfolobaceae</taxon>
        <taxon>Metallosphaera</taxon>
    </lineage>
</organism>
<feature type="binding site" evidence="6 7">
    <location>
        <position position="87"/>
    </location>
    <ligand>
        <name>S-adenosyl-L-methionine</name>
        <dbReference type="ChEBI" id="CHEBI:59789"/>
    </ligand>
</feature>
<evidence type="ECO:0000313" key="9">
    <source>
        <dbReference type="EMBL" id="QKQ99375.1"/>
    </source>
</evidence>
<dbReference type="SUPFAM" id="SSF53790">
    <property type="entry name" value="Tetrapyrrole methylase"/>
    <property type="match status" value="1"/>
</dbReference>
<keyword evidence="5 6" id="KW-0949">S-adenosyl-L-methionine</keyword>
<comment type="caution">
    <text evidence="6">Lacks conserved residue(s) required for the propagation of feature annotation.</text>
</comment>
<name>A0A6N0NRJ5_9CREN</name>
<dbReference type="Proteomes" id="UP000509301">
    <property type="component" value="Chromosome"/>
</dbReference>
<dbReference type="PIRSF" id="PIRSF036432">
    <property type="entry name" value="Diphthine_synth"/>
    <property type="match status" value="1"/>
</dbReference>
<dbReference type="GO" id="GO:0032259">
    <property type="term" value="P:methylation"/>
    <property type="evidence" value="ECO:0007669"/>
    <property type="project" value="UniProtKB-KW"/>
</dbReference>
<dbReference type="HAMAP" id="MF_01084">
    <property type="entry name" value="Diphthine_synth"/>
    <property type="match status" value="1"/>
</dbReference>
<evidence type="ECO:0000256" key="4">
    <source>
        <dbReference type="ARBA" id="ARBA00022679"/>
    </source>
</evidence>